<keyword evidence="12" id="KW-1185">Reference proteome</keyword>
<feature type="transmembrane region" description="Helical" evidence="10">
    <location>
        <begin position="507"/>
        <end position="530"/>
    </location>
</feature>
<keyword evidence="3" id="KW-0813">Transport</keyword>
<evidence type="ECO:0000256" key="5">
    <source>
        <dbReference type="ARBA" id="ARBA00022737"/>
    </source>
</evidence>
<dbReference type="Proteomes" id="UP000041254">
    <property type="component" value="Unassembled WGS sequence"/>
</dbReference>
<dbReference type="SUPFAM" id="SSF103506">
    <property type="entry name" value="Mitochondrial carrier"/>
    <property type="match status" value="1"/>
</dbReference>
<organism evidence="11 12">
    <name type="scientific">Vitrella brassicaformis (strain CCMP3155)</name>
    <dbReference type="NCBI Taxonomy" id="1169540"/>
    <lineage>
        <taxon>Eukaryota</taxon>
        <taxon>Sar</taxon>
        <taxon>Alveolata</taxon>
        <taxon>Colpodellida</taxon>
        <taxon>Vitrellaceae</taxon>
        <taxon>Vitrella</taxon>
    </lineage>
</organism>
<dbReference type="GO" id="GO:0016020">
    <property type="term" value="C:membrane"/>
    <property type="evidence" value="ECO:0007669"/>
    <property type="project" value="UniProtKB-SubCell"/>
</dbReference>
<evidence type="ECO:0000256" key="7">
    <source>
        <dbReference type="ARBA" id="ARBA00023136"/>
    </source>
</evidence>
<evidence type="ECO:0000256" key="8">
    <source>
        <dbReference type="PROSITE-ProRule" id="PRU00282"/>
    </source>
</evidence>
<feature type="repeat" description="Solcar" evidence="8">
    <location>
        <begin position="439"/>
        <end position="527"/>
    </location>
</feature>
<protein>
    <recommendedName>
        <fullName evidence="13">Mitochondrial carrier protein</fullName>
    </recommendedName>
</protein>
<evidence type="ECO:0000313" key="11">
    <source>
        <dbReference type="EMBL" id="CEM39932.1"/>
    </source>
</evidence>
<sequence>MKLSCGHPEHREMRRPHISLSSLVWSILHLIIWLLARPAASVKHRTLLKAAMPAASRKGFGATRQDALFERFLRSRRKGDELPQGTAGIRRSRQSRLDERVFPCKPSRRISAWRRRRPLATVPTPASNPAEVAAIRSAKSGKSLRRRAQFLWLKSIIAGGLSSGIVTICLHPLETVKVLLQKEAKGQSMREVFYFLATHGGEKTEPRTRDVLQGLYSGSVTSALSAMPSAAIKMGSYELCRLAGAPAWFAASFGMVVSASARAPFELAKTRLQAGLNTNTWSACRDLLRSQGIGGLYRGNLATIIRDLPYFAISVSVYEYLKRQIAERRARSKGRQLGGSLKVRLRIPDPASPPDGSDDEIFEYPIKVSYSANSLIGRPPVEPERVRARNDTKRPTEDEKASSKAAAGDDENHGVFGWWRWGHKEVTYEYQVPPPQNLLEGLLVIAAGAASSAFAGALSTPADVVKTRVQTSFRGTPGSSVGVGTAFRLILRKEGLAAMYRGAAQRAMYLGILGALYYPLYDLLMSYMSWERMTRSMAAMREISRWVTLRPPLRRTTADAVPPAAFCCPPPLLPRRIGDLEQQSGASVRSLLRTRDGFMRRDTDALW</sequence>
<comment type="similarity">
    <text evidence="2">Belongs to the mitochondrial carrier (TC 2.A.29) family.</text>
</comment>
<evidence type="ECO:0008006" key="13">
    <source>
        <dbReference type="Google" id="ProtNLM"/>
    </source>
</evidence>
<reference evidence="11 12" key="1">
    <citation type="submission" date="2014-11" db="EMBL/GenBank/DDBJ databases">
        <authorList>
            <person name="Zhu J."/>
            <person name="Qi W."/>
            <person name="Song R."/>
        </authorList>
    </citation>
    <scope>NUCLEOTIDE SEQUENCE [LARGE SCALE GENOMIC DNA]</scope>
</reference>
<dbReference type="AlphaFoldDB" id="A0A0G4H821"/>
<feature type="region of interest" description="Disordered" evidence="9">
    <location>
        <begin position="375"/>
        <end position="409"/>
    </location>
</feature>
<dbReference type="OrthoDB" id="415315at2759"/>
<evidence type="ECO:0000313" key="12">
    <source>
        <dbReference type="Proteomes" id="UP000041254"/>
    </source>
</evidence>
<evidence type="ECO:0000256" key="6">
    <source>
        <dbReference type="ARBA" id="ARBA00022989"/>
    </source>
</evidence>
<accession>A0A0G4H821</accession>
<feature type="transmembrane region" description="Helical" evidence="10">
    <location>
        <begin position="18"/>
        <end position="36"/>
    </location>
</feature>
<dbReference type="PANTHER" id="PTHR45667">
    <property type="entry name" value="S-ADENOSYLMETHIONINE MITOCHONDRIAL CARRIER PROTEIN"/>
    <property type="match status" value="1"/>
</dbReference>
<proteinExistence type="inferred from homology"/>
<evidence type="ECO:0000256" key="2">
    <source>
        <dbReference type="ARBA" id="ARBA00006375"/>
    </source>
</evidence>
<feature type="compositionally biased region" description="Basic and acidic residues" evidence="9">
    <location>
        <begin position="381"/>
        <end position="402"/>
    </location>
</feature>
<evidence type="ECO:0000256" key="9">
    <source>
        <dbReference type="SAM" id="MobiDB-lite"/>
    </source>
</evidence>
<evidence type="ECO:0000256" key="4">
    <source>
        <dbReference type="ARBA" id="ARBA00022692"/>
    </source>
</evidence>
<dbReference type="PROSITE" id="PS50920">
    <property type="entry name" value="SOLCAR"/>
    <property type="match status" value="2"/>
</dbReference>
<dbReference type="InterPro" id="IPR023395">
    <property type="entry name" value="MCP_dom_sf"/>
</dbReference>
<name>A0A0G4H821_VITBC</name>
<dbReference type="InParanoid" id="A0A0G4H821"/>
<evidence type="ECO:0000256" key="1">
    <source>
        <dbReference type="ARBA" id="ARBA00004141"/>
    </source>
</evidence>
<keyword evidence="4 8" id="KW-0812">Transmembrane</keyword>
<dbReference type="Pfam" id="PF00153">
    <property type="entry name" value="Mito_carr"/>
    <property type="match status" value="3"/>
</dbReference>
<dbReference type="EMBL" id="CDMY01001057">
    <property type="protein sequence ID" value="CEM39932.1"/>
    <property type="molecule type" value="Genomic_DNA"/>
</dbReference>
<keyword evidence="5" id="KW-0677">Repeat</keyword>
<evidence type="ECO:0000256" key="3">
    <source>
        <dbReference type="ARBA" id="ARBA00022448"/>
    </source>
</evidence>
<feature type="repeat" description="Solcar" evidence="8">
    <location>
        <begin position="242"/>
        <end position="324"/>
    </location>
</feature>
<dbReference type="Gene3D" id="1.50.40.10">
    <property type="entry name" value="Mitochondrial carrier domain"/>
    <property type="match status" value="2"/>
</dbReference>
<keyword evidence="7 8" id="KW-0472">Membrane</keyword>
<dbReference type="VEuPathDB" id="CryptoDB:Vbra_19846"/>
<dbReference type="InterPro" id="IPR018108">
    <property type="entry name" value="MCP_transmembrane"/>
</dbReference>
<evidence type="ECO:0000256" key="10">
    <source>
        <dbReference type="SAM" id="Phobius"/>
    </source>
</evidence>
<gene>
    <name evidence="11" type="ORF">Vbra_19846</name>
</gene>
<comment type="subcellular location">
    <subcellularLocation>
        <location evidence="1">Membrane</location>
        <topology evidence="1">Multi-pass membrane protein</topology>
    </subcellularLocation>
</comment>
<keyword evidence="6 10" id="KW-1133">Transmembrane helix</keyword>